<evidence type="ECO:0000313" key="1">
    <source>
        <dbReference type="EMBL" id="CAH2208289.1"/>
    </source>
</evidence>
<comment type="caution">
    <text evidence="1">The sequence shown here is derived from an EMBL/GenBank/DDBJ whole genome shotgun (WGS) entry which is preliminary data.</text>
</comment>
<keyword evidence="2" id="KW-1185">Reference proteome</keyword>
<gene>
    <name evidence="1" type="primary">jg17300</name>
    <name evidence="1" type="ORF">PAEG_LOCUS905</name>
</gene>
<evidence type="ECO:0000313" key="2">
    <source>
        <dbReference type="Proteomes" id="UP000838756"/>
    </source>
</evidence>
<sequence>VFDYDWGLQDDFMGSCQLDLTALELGRAQDLILCLRDPNKPTLDFGEIVLNVTLYPKSQEDKEALQTMERAMLGASLRYEIRNGEIRRRTRVTNIAVRVARLK</sequence>
<dbReference type="InterPro" id="IPR035892">
    <property type="entry name" value="C2_domain_sf"/>
</dbReference>
<dbReference type="SUPFAM" id="SSF49562">
    <property type="entry name" value="C2 domain (Calcium/lipid-binding domain, CaLB)"/>
    <property type="match status" value="1"/>
</dbReference>
<name>A0A8S4QE62_9NEOP</name>
<proteinExistence type="predicted"/>
<dbReference type="Proteomes" id="UP000838756">
    <property type="component" value="Unassembled WGS sequence"/>
</dbReference>
<dbReference type="Gene3D" id="2.60.40.150">
    <property type="entry name" value="C2 domain"/>
    <property type="match status" value="1"/>
</dbReference>
<accession>A0A8S4QE62</accession>
<organism evidence="1 2">
    <name type="scientific">Pararge aegeria aegeria</name>
    <dbReference type="NCBI Taxonomy" id="348720"/>
    <lineage>
        <taxon>Eukaryota</taxon>
        <taxon>Metazoa</taxon>
        <taxon>Ecdysozoa</taxon>
        <taxon>Arthropoda</taxon>
        <taxon>Hexapoda</taxon>
        <taxon>Insecta</taxon>
        <taxon>Pterygota</taxon>
        <taxon>Neoptera</taxon>
        <taxon>Endopterygota</taxon>
        <taxon>Lepidoptera</taxon>
        <taxon>Glossata</taxon>
        <taxon>Ditrysia</taxon>
        <taxon>Papilionoidea</taxon>
        <taxon>Nymphalidae</taxon>
        <taxon>Satyrinae</taxon>
        <taxon>Satyrini</taxon>
        <taxon>Parargina</taxon>
        <taxon>Pararge</taxon>
    </lineage>
</organism>
<dbReference type="AlphaFoldDB" id="A0A8S4QE62"/>
<protein>
    <submittedName>
        <fullName evidence="1">Jg17300 protein</fullName>
    </submittedName>
</protein>
<dbReference type="EMBL" id="CAKXAJ010002959">
    <property type="protein sequence ID" value="CAH2208289.1"/>
    <property type="molecule type" value="Genomic_DNA"/>
</dbReference>
<dbReference type="OrthoDB" id="5973539at2759"/>
<reference evidence="1" key="1">
    <citation type="submission" date="2022-03" db="EMBL/GenBank/DDBJ databases">
        <authorList>
            <person name="Lindestad O."/>
        </authorList>
    </citation>
    <scope>NUCLEOTIDE SEQUENCE</scope>
</reference>
<feature type="non-terminal residue" evidence="1">
    <location>
        <position position="1"/>
    </location>
</feature>